<evidence type="ECO:0000256" key="6">
    <source>
        <dbReference type="ARBA" id="ARBA00022989"/>
    </source>
</evidence>
<dbReference type="InterPro" id="IPR023214">
    <property type="entry name" value="HAD_sf"/>
</dbReference>
<comment type="caution">
    <text evidence="12">The sequence shown here is derived from an EMBL/GenBank/DDBJ whole genome shotgun (WGS) entry which is preliminary data.</text>
</comment>
<feature type="transmembrane region" description="Helical" evidence="10">
    <location>
        <begin position="825"/>
        <end position="845"/>
    </location>
</feature>
<feature type="region of interest" description="Disordered" evidence="9">
    <location>
        <begin position="1"/>
        <end position="31"/>
    </location>
</feature>
<evidence type="ECO:0000256" key="7">
    <source>
        <dbReference type="ARBA" id="ARBA00023136"/>
    </source>
</evidence>
<dbReference type="SUPFAM" id="SSF81660">
    <property type="entry name" value="Metal cation-transporting ATPase, ATP-binding domain N"/>
    <property type="match status" value="1"/>
</dbReference>
<evidence type="ECO:0000259" key="11">
    <source>
        <dbReference type="SMART" id="SM00831"/>
    </source>
</evidence>
<protein>
    <submittedName>
        <fullName evidence="12">P-type calcium transport ATPase</fullName>
    </submittedName>
</protein>
<dbReference type="OrthoDB" id="9814270at2"/>
<proteinExistence type="predicted"/>
<feature type="transmembrane region" description="Helical" evidence="10">
    <location>
        <begin position="857"/>
        <end position="876"/>
    </location>
</feature>
<organism evidence="12 13">
    <name type="scientific">Candidatus Neomicrothrix parvicella RN1</name>
    <dbReference type="NCBI Taxonomy" id="1229780"/>
    <lineage>
        <taxon>Bacteria</taxon>
        <taxon>Bacillati</taxon>
        <taxon>Actinomycetota</taxon>
        <taxon>Acidimicrobiia</taxon>
        <taxon>Acidimicrobiales</taxon>
        <taxon>Microthrixaceae</taxon>
        <taxon>Candidatus Neomicrothrix</taxon>
    </lineage>
</organism>
<dbReference type="SMART" id="SM00831">
    <property type="entry name" value="Cation_ATPase_N"/>
    <property type="match status" value="1"/>
</dbReference>
<dbReference type="EMBL" id="CANL01000001">
    <property type="protein sequence ID" value="CCM61876.1"/>
    <property type="molecule type" value="Genomic_DNA"/>
</dbReference>
<feature type="transmembrane region" description="Helical" evidence="10">
    <location>
        <begin position="283"/>
        <end position="302"/>
    </location>
</feature>
<name>R4YY78_9ACTN</name>
<feature type="transmembrane region" description="Helical" evidence="10">
    <location>
        <begin position="82"/>
        <end position="100"/>
    </location>
</feature>
<dbReference type="SUPFAM" id="SSF81665">
    <property type="entry name" value="Calcium ATPase, transmembrane domain M"/>
    <property type="match status" value="1"/>
</dbReference>
<feature type="transmembrane region" description="Helical" evidence="10">
    <location>
        <begin position="106"/>
        <end position="122"/>
    </location>
</feature>
<sequence>MTAPISPTGPIGGAGSPGGGPSEVSPTPWYRLSPSQTADRLGVELQSGLSSAEVLESRERSGPNELLSEPKRPWWLRLVDQFRSVLILLLLVAALISAAVGDLKDPIVIGVVVIINAILGFVQEQRADQAMEALSTMLTTQARVRRDGAVNEVPSSEVVPGDVVLLRAGDRIPADGRFVRATSLAVDESTLTGESVPVDKDTEAIELPDHPSADGYGAAAQLELAERSNVGHMNTTVVRGTAELVVTDTGMSTEIGRLAGMISADEPGLTPLQEELERLGTRLAMIAGVAVGLVIAVGLLRGDAAADAILGGVALAVAAIPEGLPAVVTVTLALGVRRMAERNAIVKRLASVETLGSTTVICSDKTGTLTLHQMTAITAWAGGTSYEISGLGYGPDGEISPEPDEALRRFVRAGALASDAVLRTGEGGQPELVGDPTEGAVIVLANKAGEHGETLRSEYPRVADMPFDSTRKMMAVVTDDPFGGSGRRLMVKGATDVVLDGCTQMDTHDGVVTLDDSRTAEVNDLMVGFGVEGLRVLAVAGKELASDWDGDPEAELNELVLYGLVGILDPPRKEAGVAIAECGDAGIDVKMITGDHATTAAAIGGQLGLDGEVVTGSDLDAMSDDELARRIGDISVCARVSPEHKVRVVRALQANDEIVAMTGDGVNDAAALRRAEIGVAMGITGTEVTKEASDLVLADDNFATIVVAVERGRAIRSNIVHFVRFQLTTSLAAVGTILVARILDLPTPFSPIQILFVNIIADGPPAMSLGVDPPSPDVMKRKPLGRTEPILTGTRLRRILTTTALMAAGVVWLLAQYRHSDIPKLASTMAFTTFVFAQLVNSLVVRSDGRGVFHRYTFTNGALWLTIAAVSALQVVVVQVPFAQKVFDTVGLTRGQWVQCLSVVLALLLVEEVWIRARRLVWPNASLT</sequence>
<dbReference type="GO" id="GO:0016887">
    <property type="term" value="F:ATP hydrolysis activity"/>
    <property type="evidence" value="ECO:0007669"/>
    <property type="project" value="InterPro"/>
</dbReference>
<evidence type="ECO:0000256" key="5">
    <source>
        <dbReference type="ARBA" id="ARBA00022967"/>
    </source>
</evidence>
<dbReference type="InterPro" id="IPR023298">
    <property type="entry name" value="ATPase_P-typ_TM_dom_sf"/>
</dbReference>
<dbReference type="Pfam" id="PF00689">
    <property type="entry name" value="Cation_ATPase_C"/>
    <property type="match status" value="1"/>
</dbReference>
<dbReference type="InterPro" id="IPR044492">
    <property type="entry name" value="P_typ_ATPase_HD_dom"/>
</dbReference>
<dbReference type="SFLD" id="SFLDF00027">
    <property type="entry name" value="p-type_atpase"/>
    <property type="match status" value="1"/>
</dbReference>
<dbReference type="Pfam" id="PF00122">
    <property type="entry name" value="E1-E2_ATPase"/>
    <property type="match status" value="1"/>
</dbReference>
<accession>R4YY78</accession>
<dbReference type="PANTHER" id="PTHR42861">
    <property type="entry name" value="CALCIUM-TRANSPORTING ATPASE"/>
    <property type="match status" value="1"/>
</dbReference>
<dbReference type="GO" id="GO:0005886">
    <property type="term" value="C:plasma membrane"/>
    <property type="evidence" value="ECO:0007669"/>
    <property type="project" value="UniProtKB-SubCell"/>
</dbReference>
<dbReference type="Gene3D" id="3.40.1110.10">
    <property type="entry name" value="Calcium-transporting ATPase, cytoplasmic domain N"/>
    <property type="match status" value="1"/>
</dbReference>
<evidence type="ECO:0000256" key="1">
    <source>
        <dbReference type="ARBA" id="ARBA00004651"/>
    </source>
</evidence>
<comment type="subcellular location">
    <subcellularLocation>
        <location evidence="1">Cell membrane</location>
        <topology evidence="1">Multi-pass membrane protein</topology>
    </subcellularLocation>
</comment>
<dbReference type="Proteomes" id="UP000018291">
    <property type="component" value="Unassembled WGS sequence"/>
</dbReference>
<comment type="catalytic activity">
    <reaction evidence="8">
        <text>ATP + H2O = ADP + phosphate + H(+)</text>
        <dbReference type="Rhea" id="RHEA:13065"/>
        <dbReference type="ChEBI" id="CHEBI:15377"/>
        <dbReference type="ChEBI" id="CHEBI:15378"/>
        <dbReference type="ChEBI" id="CHEBI:30616"/>
        <dbReference type="ChEBI" id="CHEBI:43474"/>
        <dbReference type="ChEBI" id="CHEBI:456216"/>
    </reaction>
</comment>
<keyword evidence="5" id="KW-1278">Translocase</keyword>
<dbReference type="SFLD" id="SFLDG00002">
    <property type="entry name" value="C1.7:_P-type_atpase_like"/>
    <property type="match status" value="1"/>
</dbReference>
<dbReference type="RefSeq" id="WP_012222736.1">
    <property type="nucleotide sequence ID" value="NZ_HG422565.1"/>
</dbReference>
<dbReference type="GO" id="GO:0005524">
    <property type="term" value="F:ATP binding"/>
    <property type="evidence" value="ECO:0007669"/>
    <property type="project" value="UniProtKB-KW"/>
</dbReference>
<dbReference type="PRINTS" id="PR00119">
    <property type="entry name" value="CATATPASE"/>
</dbReference>
<dbReference type="NCBIfam" id="TIGR01494">
    <property type="entry name" value="ATPase_P-type"/>
    <property type="match status" value="3"/>
</dbReference>
<dbReference type="SUPFAM" id="SSF81653">
    <property type="entry name" value="Calcium ATPase, transduction domain A"/>
    <property type="match status" value="1"/>
</dbReference>
<dbReference type="Gene3D" id="3.40.50.1000">
    <property type="entry name" value="HAD superfamily/HAD-like"/>
    <property type="match status" value="1"/>
</dbReference>
<keyword evidence="3" id="KW-0547">Nucleotide-binding</keyword>
<feature type="transmembrane region" description="Helical" evidence="10">
    <location>
        <begin position="799"/>
        <end position="819"/>
    </location>
</feature>
<evidence type="ECO:0000313" key="13">
    <source>
        <dbReference type="Proteomes" id="UP000018291"/>
    </source>
</evidence>
<evidence type="ECO:0000256" key="10">
    <source>
        <dbReference type="SAM" id="Phobius"/>
    </source>
</evidence>
<dbReference type="InterPro" id="IPR004014">
    <property type="entry name" value="ATPase_P-typ_cation-transptr_N"/>
</dbReference>
<feature type="transmembrane region" description="Helical" evidence="10">
    <location>
        <begin position="896"/>
        <end position="915"/>
    </location>
</feature>
<gene>
    <name evidence="12" type="primary">yloB</name>
    <name evidence="12" type="ORF">BN381_10107</name>
</gene>
<dbReference type="eggNOG" id="COG0474">
    <property type="taxonomic scope" value="Bacteria"/>
</dbReference>
<keyword evidence="13" id="KW-1185">Reference proteome</keyword>
<dbReference type="HOGENOM" id="CLU_002360_3_3_11"/>
<reference evidence="12 13" key="1">
    <citation type="journal article" date="2013" name="ISME J.">
        <title>Metabolic model for the filamentous 'Candidatus Microthrix parvicella' based on genomic and metagenomic analyses.</title>
        <authorList>
            <person name="Jon McIlroy S."/>
            <person name="Kristiansen R."/>
            <person name="Albertsen M."/>
            <person name="Michael Karst S."/>
            <person name="Rossetti S."/>
            <person name="Lund Nielsen J."/>
            <person name="Tandoi V."/>
            <person name="James Seviour R."/>
            <person name="Nielsen P.H."/>
        </authorList>
    </citation>
    <scope>NUCLEOTIDE SEQUENCE [LARGE SCALE GENOMIC DNA]</scope>
    <source>
        <strain evidence="12 13">RN1</strain>
    </source>
</reference>
<dbReference type="Pfam" id="PF13246">
    <property type="entry name" value="Cation_ATPase"/>
    <property type="match status" value="1"/>
</dbReference>
<dbReference type="InterPro" id="IPR001757">
    <property type="entry name" value="P_typ_ATPase"/>
</dbReference>
<dbReference type="InterPro" id="IPR023299">
    <property type="entry name" value="ATPase_P-typ_cyto_dom_N"/>
</dbReference>
<feature type="transmembrane region" description="Helical" evidence="10">
    <location>
        <begin position="308"/>
        <end position="334"/>
    </location>
</feature>
<dbReference type="InterPro" id="IPR059000">
    <property type="entry name" value="ATPase_P-type_domA"/>
</dbReference>
<dbReference type="PROSITE" id="PS00154">
    <property type="entry name" value="ATPASE_E1_E2"/>
    <property type="match status" value="1"/>
</dbReference>
<feature type="compositionally biased region" description="Gly residues" evidence="9">
    <location>
        <begin position="10"/>
        <end position="21"/>
    </location>
</feature>
<dbReference type="Pfam" id="PF00690">
    <property type="entry name" value="Cation_ATPase_N"/>
    <property type="match status" value="1"/>
</dbReference>
<dbReference type="InterPro" id="IPR008250">
    <property type="entry name" value="ATPase_P-typ_transduc_dom_A_sf"/>
</dbReference>
<keyword evidence="4" id="KW-0067">ATP-binding</keyword>
<evidence type="ECO:0000256" key="9">
    <source>
        <dbReference type="SAM" id="MobiDB-lite"/>
    </source>
</evidence>
<keyword evidence="7 10" id="KW-0472">Membrane</keyword>
<evidence type="ECO:0000256" key="3">
    <source>
        <dbReference type="ARBA" id="ARBA00022741"/>
    </source>
</evidence>
<keyword evidence="6 10" id="KW-1133">Transmembrane helix</keyword>
<keyword evidence="2 10" id="KW-0812">Transmembrane</keyword>
<dbReference type="SUPFAM" id="SSF56784">
    <property type="entry name" value="HAD-like"/>
    <property type="match status" value="1"/>
</dbReference>
<dbReference type="InterPro" id="IPR006068">
    <property type="entry name" value="ATPase_P-typ_cation-transptr_C"/>
</dbReference>
<dbReference type="Gene3D" id="1.20.1110.10">
    <property type="entry name" value="Calcium-transporting ATPase, transmembrane domain"/>
    <property type="match status" value="1"/>
</dbReference>
<feature type="domain" description="Cation-transporting P-type ATPase N-terminal" evidence="11">
    <location>
        <begin position="28"/>
        <end position="102"/>
    </location>
</feature>
<dbReference type="SFLD" id="SFLDS00003">
    <property type="entry name" value="Haloacid_Dehalogenase"/>
    <property type="match status" value="1"/>
</dbReference>
<dbReference type="AlphaFoldDB" id="R4YY78"/>
<evidence type="ECO:0000256" key="8">
    <source>
        <dbReference type="ARBA" id="ARBA00049360"/>
    </source>
</evidence>
<evidence type="ECO:0000313" key="12">
    <source>
        <dbReference type="EMBL" id="CCM61876.1"/>
    </source>
</evidence>
<dbReference type="InterPro" id="IPR036412">
    <property type="entry name" value="HAD-like_sf"/>
</dbReference>
<dbReference type="Gene3D" id="2.70.150.10">
    <property type="entry name" value="Calcium-transporting ATPase, cytoplasmic transduction domain A"/>
    <property type="match status" value="1"/>
</dbReference>
<evidence type="ECO:0000256" key="4">
    <source>
        <dbReference type="ARBA" id="ARBA00022840"/>
    </source>
</evidence>
<dbReference type="InterPro" id="IPR018303">
    <property type="entry name" value="ATPase_P-typ_P_site"/>
</dbReference>
<dbReference type="STRING" id="1229780.BN381_10107"/>
<dbReference type="PRINTS" id="PR00120">
    <property type="entry name" value="HATPASE"/>
</dbReference>
<evidence type="ECO:0000256" key="2">
    <source>
        <dbReference type="ARBA" id="ARBA00022692"/>
    </source>
</evidence>